<organism evidence="2 3">
    <name type="scientific">Sphingomonas alba</name>
    <dbReference type="NCBI Taxonomy" id="2908208"/>
    <lineage>
        <taxon>Bacteria</taxon>
        <taxon>Pseudomonadati</taxon>
        <taxon>Pseudomonadota</taxon>
        <taxon>Alphaproteobacteria</taxon>
        <taxon>Sphingomonadales</taxon>
        <taxon>Sphingomonadaceae</taxon>
        <taxon>Sphingomonas</taxon>
    </lineage>
</organism>
<dbReference type="Pfam" id="PF12883">
    <property type="entry name" value="DUF3828"/>
    <property type="match status" value="1"/>
</dbReference>
<feature type="domain" description="DUF3828" evidence="1">
    <location>
        <begin position="18"/>
        <end position="130"/>
    </location>
</feature>
<protein>
    <submittedName>
        <fullName evidence="2">YbjP/YqhG family protein</fullName>
    </submittedName>
</protein>
<reference evidence="2" key="1">
    <citation type="submission" date="2022-05" db="EMBL/GenBank/DDBJ databases">
        <authorList>
            <person name="Jo J.-H."/>
            <person name="Im W.-T."/>
        </authorList>
    </citation>
    <scope>NUCLEOTIDE SEQUENCE</scope>
    <source>
        <strain evidence="2">SE158</strain>
    </source>
</reference>
<dbReference type="EMBL" id="JAMGBD010000001">
    <property type="protein sequence ID" value="MCL6683208.1"/>
    <property type="molecule type" value="Genomic_DNA"/>
</dbReference>
<sequence>MIPLLLAAALAGQQADTPTAFVEHLYAAYRQPDYSPFKHPERVFAPALLAAINEDNRLAKGEVGYLDGDPVCQCQDTAGLRVAITSLRPQGKDRASARVSISLQGYEARLATLSLVHTRQGWRIADIGSADEPSLLHAIEQSNRQLRGHR</sequence>
<comment type="caution">
    <text evidence="2">The sequence shown here is derived from an EMBL/GenBank/DDBJ whole genome shotgun (WGS) entry which is preliminary data.</text>
</comment>
<proteinExistence type="predicted"/>
<evidence type="ECO:0000259" key="1">
    <source>
        <dbReference type="Pfam" id="PF12883"/>
    </source>
</evidence>
<accession>A0ABT0RKN7</accession>
<gene>
    <name evidence="2" type="ORF">LZ536_04725</name>
</gene>
<evidence type="ECO:0000313" key="2">
    <source>
        <dbReference type="EMBL" id="MCL6683208.1"/>
    </source>
</evidence>
<dbReference type="Proteomes" id="UP001165363">
    <property type="component" value="Unassembled WGS sequence"/>
</dbReference>
<dbReference type="InterPro" id="IPR024289">
    <property type="entry name" value="DUF3828"/>
</dbReference>
<evidence type="ECO:0000313" key="3">
    <source>
        <dbReference type="Proteomes" id="UP001165363"/>
    </source>
</evidence>
<keyword evidence="3" id="KW-1185">Reference proteome</keyword>
<dbReference type="RefSeq" id="WP_249847147.1">
    <property type="nucleotide sequence ID" value="NZ_JAMGBD010000001.1"/>
</dbReference>
<name>A0ABT0RKN7_9SPHN</name>